<accession>A0ABW5ATH2</accession>
<protein>
    <recommendedName>
        <fullName evidence="3">ATPase</fullName>
    </recommendedName>
</protein>
<dbReference type="Proteomes" id="UP001597344">
    <property type="component" value="Unassembled WGS sequence"/>
</dbReference>
<dbReference type="RefSeq" id="WP_378318443.1">
    <property type="nucleotide sequence ID" value="NZ_JBHUHY010000002.1"/>
</dbReference>
<comment type="caution">
    <text evidence="1">The sequence shown here is derived from an EMBL/GenBank/DDBJ whole genome shotgun (WGS) entry which is preliminary data.</text>
</comment>
<name>A0ABW5ATH2_9FLAO</name>
<gene>
    <name evidence="1" type="ORF">ACFSJT_01615</name>
</gene>
<reference evidence="2" key="1">
    <citation type="journal article" date="2019" name="Int. J. Syst. Evol. Microbiol.">
        <title>The Global Catalogue of Microorganisms (GCM) 10K type strain sequencing project: providing services to taxonomists for standard genome sequencing and annotation.</title>
        <authorList>
            <consortium name="The Broad Institute Genomics Platform"/>
            <consortium name="The Broad Institute Genome Sequencing Center for Infectious Disease"/>
            <person name="Wu L."/>
            <person name="Ma J."/>
        </authorList>
    </citation>
    <scope>NUCLEOTIDE SEQUENCE [LARGE SCALE GENOMIC DNA]</scope>
    <source>
        <strain evidence="2">DT92</strain>
    </source>
</reference>
<evidence type="ECO:0000313" key="2">
    <source>
        <dbReference type="Proteomes" id="UP001597344"/>
    </source>
</evidence>
<proteinExistence type="predicted"/>
<evidence type="ECO:0000313" key="1">
    <source>
        <dbReference type="EMBL" id="MFD2185475.1"/>
    </source>
</evidence>
<sequence>MESIRLNNVSFVDDGTKIHYDYQVSKGIKKYFDLENKFYVKYGQKVEDTPLGLAVIPFISNIMPIAWFLDADVIIEELDTKFYDAVLSLKEKFKEYFPNRRFKGDLEVENLISDNIDGEETALLFSGGLDSFECYTRNYNLNPFLISIHGADVGIGDTKRWNDFVRYNSEEEIVNNERLFYIESNLREFYTYQVELLVNLGWWGKVQHGMALLGVIAPLGYQLGIDKIFIASSDTEGEIDLNSSWGSSPFIDEKMRWANSKVIHDGYQFSRTDKTDNLVSYVKTTGIPIKLRVCYSEKRDGYNCNVCEKCQRTIFGLILSGADPNIYGFNVPDNIYELILGNFTVNRTMDTAVKYLWKSLQVKAKSVDSLFILNNKEKEEKQVQEFINLDLDQIINTEGDEVTGTQKIKFVIRNRFPWLLKLYKSIK</sequence>
<keyword evidence="2" id="KW-1185">Reference proteome</keyword>
<evidence type="ECO:0008006" key="3">
    <source>
        <dbReference type="Google" id="ProtNLM"/>
    </source>
</evidence>
<organism evidence="1 2">
    <name type="scientific">Aquimarina celericrescens</name>
    <dbReference type="NCBI Taxonomy" id="1964542"/>
    <lineage>
        <taxon>Bacteria</taxon>
        <taxon>Pseudomonadati</taxon>
        <taxon>Bacteroidota</taxon>
        <taxon>Flavobacteriia</taxon>
        <taxon>Flavobacteriales</taxon>
        <taxon>Flavobacteriaceae</taxon>
        <taxon>Aquimarina</taxon>
    </lineage>
</organism>
<dbReference type="EMBL" id="JBHUHY010000002">
    <property type="protein sequence ID" value="MFD2185475.1"/>
    <property type="molecule type" value="Genomic_DNA"/>
</dbReference>